<accession>A0ABV1TH19</accession>
<feature type="transmembrane region" description="Helical" evidence="1">
    <location>
        <begin position="50"/>
        <end position="68"/>
    </location>
</feature>
<keyword evidence="1" id="KW-0812">Transmembrane</keyword>
<name>A0ABV1TH19_9ACTN</name>
<feature type="transmembrane region" description="Helical" evidence="1">
    <location>
        <begin position="26"/>
        <end position="44"/>
    </location>
</feature>
<evidence type="ECO:0000313" key="3">
    <source>
        <dbReference type="Proteomes" id="UP001490365"/>
    </source>
</evidence>
<protein>
    <recommendedName>
        <fullName evidence="4">PH domain-containing protein</fullName>
    </recommendedName>
</protein>
<sequence>MEKSQVAATPPEHVYVRFRLTVLQRLLPVLPGFVFVVPSQVLLWLDGGSLASTVVPMLLIWGVLLPLVQITSRRFGVTLTPTAAVVHNLRRRTIPWADVQAIRIESVLGSRTVVIYEAGGRHTRLRAPMSGFLSWDRGFEEKFHTIGRWWLRHRGPDWVPVPPPGVWWGGPPAPNGNPYTPTA</sequence>
<evidence type="ECO:0000256" key="1">
    <source>
        <dbReference type="SAM" id="Phobius"/>
    </source>
</evidence>
<organism evidence="2 3">
    <name type="scientific">Streptomyces sp. 900105755</name>
    <dbReference type="NCBI Taxonomy" id="3154389"/>
    <lineage>
        <taxon>Bacteria</taxon>
        <taxon>Bacillati</taxon>
        <taxon>Actinomycetota</taxon>
        <taxon>Actinomycetes</taxon>
        <taxon>Kitasatosporales</taxon>
        <taxon>Streptomycetaceae</taxon>
        <taxon>Streptomyces</taxon>
    </lineage>
</organism>
<dbReference type="Proteomes" id="UP001490365">
    <property type="component" value="Unassembled WGS sequence"/>
</dbReference>
<reference evidence="2 3" key="1">
    <citation type="submission" date="2024-06" db="EMBL/GenBank/DDBJ databases">
        <title>The Natural Products Discovery Center: Release of the First 8490 Sequenced Strains for Exploring Actinobacteria Biosynthetic Diversity.</title>
        <authorList>
            <person name="Kalkreuter E."/>
            <person name="Kautsar S.A."/>
            <person name="Yang D."/>
            <person name="Bader C.D."/>
            <person name="Teijaro C.N."/>
            <person name="Fluegel L."/>
            <person name="Davis C.M."/>
            <person name="Simpson J.R."/>
            <person name="Lauterbach L."/>
            <person name="Steele A.D."/>
            <person name="Gui C."/>
            <person name="Meng S."/>
            <person name="Li G."/>
            <person name="Viehrig K."/>
            <person name="Ye F."/>
            <person name="Su P."/>
            <person name="Kiefer A.F."/>
            <person name="Nichols A."/>
            <person name="Cepeda A.J."/>
            <person name="Yan W."/>
            <person name="Fan B."/>
            <person name="Jiang Y."/>
            <person name="Adhikari A."/>
            <person name="Zheng C.-J."/>
            <person name="Schuster L."/>
            <person name="Cowan T.M."/>
            <person name="Smanski M.J."/>
            <person name="Chevrette M.G."/>
            <person name="De Carvalho L.P.S."/>
            <person name="Shen B."/>
        </authorList>
    </citation>
    <scope>NUCLEOTIDE SEQUENCE [LARGE SCALE GENOMIC DNA]</scope>
    <source>
        <strain evidence="2 3">NPDC001694</strain>
    </source>
</reference>
<dbReference type="RefSeq" id="WP_351957832.1">
    <property type="nucleotide sequence ID" value="NZ_JBEOZM010000007.1"/>
</dbReference>
<keyword evidence="1" id="KW-1133">Transmembrane helix</keyword>
<keyword evidence="3" id="KW-1185">Reference proteome</keyword>
<evidence type="ECO:0008006" key="4">
    <source>
        <dbReference type="Google" id="ProtNLM"/>
    </source>
</evidence>
<gene>
    <name evidence="2" type="ORF">ABT211_18715</name>
</gene>
<evidence type="ECO:0000313" key="2">
    <source>
        <dbReference type="EMBL" id="MER6269306.1"/>
    </source>
</evidence>
<proteinExistence type="predicted"/>
<keyword evidence="1" id="KW-0472">Membrane</keyword>
<dbReference type="EMBL" id="JBEOZM010000007">
    <property type="protein sequence ID" value="MER6269306.1"/>
    <property type="molecule type" value="Genomic_DNA"/>
</dbReference>
<comment type="caution">
    <text evidence="2">The sequence shown here is derived from an EMBL/GenBank/DDBJ whole genome shotgun (WGS) entry which is preliminary data.</text>
</comment>